<evidence type="ECO:0000256" key="11">
    <source>
        <dbReference type="ARBA" id="ARBA00022932"/>
    </source>
</evidence>
<dbReference type="SUPFAM" id="SSF100879">
    <property type="entry name" value="Lesion bypass DNA polymerase (Y-family), little finger domain"/>
    <property type="match status" value="1"/>
</dbReference>
<dbReference type="GO" id="GO:0003684">
    <property type="term" value="F:damaged DNA binding"/>
    <property type="evidence" value="ECO:0007669"/>
    <property type="project" value="InterPro"/>
</dbReference>
<dbReference type="HAMAP" id="MF_01113">
    <property type="entry name" value="DNApol_IV"/>
    <property type="match status" value="1"/>
</dbReference>
<keyword evidence="3 15" id="KW-0515">Mutator protein</keyword>
<evidence type="ECO:0000256" key="6">
    <source>
        <dbReference type="ARBA" id="ARBA00022695"/>
    </source>
</evidence>
<keyword evidence="9 15" id="KW-0227">DNA damage</keyword>
<comment type="similarity">
    <text evidence="2 15">Belongs to the DNA polymerase type-Y family.</text>
</comment>
<keyword evidence="5 15" id="KW-0808">Transferase</keyword>
<dbReference type="GO" id="GO:0000287">
    <property type="term" value="F:magnesium ion binding"/>
    <property type="evidence" value="ECO:0007669"/>
    <property type="project" value="UniProtKB-UniRule"/>
</dbReference>
<dbReference type="Gene3D" id="3.40.1170.60">
    <property type="match status" value="1"/>
</dbReference>
<evidence type="ECO:0000256" key="16">
    <source>
        <dbReference type="SAM" id="MobiDB-lite"/>
    </source>
</evidence>
<feature type="binding site" evidence="15">
    <location>
        <position position="9"/>
    </location>
    <ligand>
        <name>Mg(2+)</name>
        <dbReference type="ChEBI" id="CHEBI:18420"/>
    </ligand>
</feature>
<feature type="binding site" evidence="15">
    <location>
        <position position="112"/>
    </location>
    <ligand>
        <name>Mg(2+)</name>
        <dbReference type="ChEBI" id="CHEBI:18420"/>
    </ligand>
</feature>
<dbReference type="EMBL" id="AGEL01000007">
    <property type="protein sequence ID" value="EHO16445.1"/>
    <property type="molecule type" value="Genomic_DNA"/>
</dbReference>
<dbReference type="EC" id="2.7.7.7" evidence="15"/>
<dbReference type="GO" id="GO:0006281">
    <property type="term" value="P:DNA repair"/>
    <property type="evidence" value="ECO:0007669"/>
    <property type="project" value="UniProtKB-UniRule"/>
</dbReference>
<dbReference type="InterPro" id="IPR050116">
    <property type="entry name" value="DNA_polymerase-Y"/>
</dbReference>
<feature type="region of interest" description="Disordered" evidence="16">
    <location>
        <begin position="443"/>
        <end position="462"/>
    </location>
</feature>
<organism evidence="18 19">
    <name type="scientific">Stomatobaculum longum</name>
    <dbReference type="NCBI Taxonomy" id="796942"/>
    <lineage>
        <taxon>Bacteria</taxon>
        <taxon>Bacillati</taxon>
        <taxon>Bacillota</taxon>
        <taxon>Clostridia</taxon>
        <taxon>Lachnospirales</taxon>
        <taxon>Lachnospiraceae</taxon>
        <taxon>Stomatobaculum</taxon>
    </lineage>
</organism>
<dbReference type="AlphaFoldDB" id="A0AA36Y494"/>
<dbReference type="Pfam" id="PF11799">
    <property type="entry name" value="IMS_C"/>
    <property type="match status" value="1"/>
</dbReference>
<keyword evidence="13 15" id="KW-0234">DNA repair</keyword>
<protein>
    <recommendedName>
        <fullName evidence="15">DNA polymerase IV</fullName>
        <shortName evidence="15">Pol IV</shortName>
        <ecNumber evidence="15">2.7.7.7</ecNumber>
    </recommendedName>
</protein>
<comment type="subcellular location">
    <subcellularLocation>
        <location evidence="1 15">Cytoplasm</location>
    </subcellularLocation>
</comment>
<dbReference type="RefSeq" id="WP_009532977.1">
    <property type="nucleotide sequence ID" value="NZ_JH590863.1"/>
</dbReference>
<dbReference type="InterPro" id="IPR036775">
    <property type="entry name" value="DNA_pol_Y-fam_lit_finger_sf"/>
</dbReference>
<evidence type="ECO:0000259" key="17">
    <source>
        <dbReference type="PROSITE" id="PS50173"/>
    </source>
</evidence>
<dbReference type="PANTHER" id="PTHR11076">
    <property type="entry name" value="DNA REPAIR POLYMERASE UMUC / TRANSFERASE FAMILY MEMBER"/>
    <property type="match status" value="1"/>
</dbReference>
<dbReference type="InterPro" id="IPR043128">
    <property type="entry name" value="Rev_trsase/Diguanyl_cyclase"/>
</dbReference>
<keyword evidence="10 15" id="KW-0460">Magnesium</keyword>
<evidence type="ECO:0000256" key="12">
    <source>
        <dbReference type="ARBA" id="ARBA00023125"/>
    </source>
</evidence>
<sequence length="462" mass="50544">MSRIVFHIDVNSAFLSWSALERLEQNPDSIDLRTIPSAVAGDVASRRGVVTAASIPAKRLGVKSGEPVSAALRLCPNLVLVASNFSYYRRKSVAFLEILNRHSPAVEQFSIDEAFLDMSARFSDRRREEAAIRACAAAIQTEIRETLGFTVNVGISENKLLAKMASDFEKPDKIHTLWPEELSAKFYPLPIRALFGVGGQSAEKLLRFGIHTIGEAAATPCEVLQRILGPSAGKAVYQSARGINHSAVRRERPQAKSHSVERTTTTDIEKRNAATELPPLLSELAEELSSRLKKANVRAETLVIIAKTSSFQRHTRQQRLLVPSNEKEVLEASARELFSVLLEGEDGLFSKREALRLVGIGAARLEDPQYQQLSLFSLPSAAEVRETEACAAAEAAETEKRAAAAAAQAEKRRKLGEMQAAISARYGDKALLRGGALLSAERNEIPNTQIKSKQQGAEIKEP</sequence>
<dbReference type="Gene3D" id="1.10.150.20">
    <property type="entry name" value="5' to 3' exonuclease, C-terminal subdomain"/>
    <property type="match status" value="1"/>
</dbReference>
<keyword evidence="12 15" id="KW-0238">DNA-binding</keyword>
<dbReference type="Pfam" id="PF21999">
    <property type="entry name" value="IMS_HHH_1"/>
    <property type="match status" value="1"/>
</dbReference>
<accession>A0AA36Y494</accession>
<evidence type="ECO:0000256" key="9">
    <source>
        <dbReference type="ARBA" id="ARBA00022763"/>
    </source>
</evidence>
<proteinExistence type="inferred from homology"/>
<comment type="subunit">
    <text evidence="15">Monomer.</text>
</comment>
<dbReference type="GO" id="GO:0042276">
    <property type="term" value="P:error-prone translesion synthesis"/>
    <property type="evidence" value="ECO:0007669"/>
    <property type="project" value="TreeGrafter"/>
</dbReference>
<dbReference type="GO" id="GO:0006261">
    <property type="term" value="P:DNA-templated DNA replication"/>
    <property type="evidence" value="ECO:0007669"/>
    <property type="project" value="UniProtKB-UniRule"/>
</dbReference>
<dbReference type="InterPro" id="IPR043502">
    <property type="entry name" value="DNA/RNA_pol_sf"/>
</dbReference>
<keyword evidence="6 15" id="KW-0548">Nucleotidyltransferase</keyword>
<evidence type="ECO:0000256" key="10">
    <source>
        <dbReference type="ARBA" id="ARBA00022842"/>
    </source>
</evidence>
<dbReference type="PANTHER" id="PTHR11076:SF33">
    <property type="entry name" value="DNA POLYMERASE KAPPA"/>
    <property type="match status" value="1"/>
</dbReference>
<dbReference type="GeneID" id="86940905"/>
<dbReference type="SUPFAM" id="SSF56672">
    <property type="entry name" value="DNA/RNA polymerases"/>
    <property type="match status" value="1"/>
</dbReference>
<feature type="compositionally biased region" description="Polar residues" evidence="16">
    <location>
        <begin position="445"/>
        <end position="455"/>
    </location>
</feature>
<dbReference type="InterPro" id="IPR053848">
    <property type="entry name" value="IMS_HHH_1"/>
</dbReference>
<evidence type="ECO:0000256" key="13">
    <source>
        <dbReference type="ARBA" id="ARBA00023204"/>
    </source>
</evidence>
<dbReference type="GO" id="GO:0003887">
    <property type="term" value="F:DNA-directed DNA polymerase activity"/>
    <property type="evidence" value="ECO:0007669"/>
    <property type="project" value="UniProtKB-UniRule"/>
</dbReference>
<evidence type="ECO:0000256" key="2">
    <source>
        <dbReference type="ARBA" id="ARBA00010945"/>
    </source>
</evidence>
<evidence type="ECO:0000256" key="5">
    <source>
        <dbReference type="ARBA" id="ARBA00022679"/>
    </source>
</evidence>
<comment type="cofactor">
    <cofactor evidence="15">
        <name>Mg(2+)</name>
        <dbReference type="ChEBI" id="CHEBI:18420"/>
    </cofactor>
    <text evidence="15">Binds 2 magnesium ions per subunit.</text>
</comment>
<name>A0AA36Y494_9FIRM</name>
<reference evidence="18 19" key="1">
    <citation type="submission" date="2011-10" db="EMBL/GenBank/DDBJ databases">
        <title>The Genome Sequence of Lachnospiraceae bacterium ACC2.</title>
        <authorList>
            <consortium name="The Broad Institute Genome Sequencing Platform"/>
            <person name="Earl A."/>
            <person name="Ward D."/>
            <person name="Feldgarden M."/>
            <person name="Gevers D."/>
            <person name="Sizova M."/>
            <person name="Hazen A."/>
            <person name="Epstein S."/>
            <person name="Young S.K."/>
            <person name="Zeng Q."/>
            <person name="Gargeya S."/>
            <person name="Fitzgerald M."/>
            <person name="Haas B."/>
            <person name="Abouelleil A."/>
            <person name="Alvarado L."/>
            <person name="Arachchi H.M."/>
            <person name="Berlin A."/>
            <person name="Brown A."/>
            <person name="Chapman S.B."/>
            <person name="Chen Z."/>
            <person name="Dunbar C."/>
            <person name="Freedman E."/>
            <person name="Gearin G."/>
            <person name="Goldberg J."/>
            <person name="Griggs A."/>
            <person name="Gujja S."/>
            <person name="Heiman D."/>
            <person name="Howarth C."/>
            <person name="Larson L."/>
            <person name="Lui A."/>
            <person name="MacDonald P.J.P."/>
            <person name="Montmayeur A."/>
            <person name="Murphy C."/>
            <person name="Neiman D."/>
            <person name="Pearson M."/>
            <person name="Priest M."/>
            <person name="Roberts A."/>
            <person name="Saif S."/>
            <person name="Shea T."/>
            <person name="Shenoy N."/>
            <person name="Sisk P."/>
            <person name="Stolte C."/>
            <person name="Sykes S."/>
            <person name="Wortman J."/>
            <person name="Nusbaum C."/>
            <person name="Birren B."/>
        </authorList>
    </citation>
    <scope>NUCLEOTIDE SEQUENCE [LARGE SCALE GENOMIC DNA]</scope>
    <source>
        <strain evidence="18 19">ACC2</strain>
    </source>
</reference>
<feature type="site" description="Substrate discrimination" evidence="15">
    <location>
        <position position="14"/>
    </location>
</feature>
<dbReference type="Gene3D" id="3.30.1490.100">
    <property type="entry name" value="DNA polymerase, Y-family, little finger domain"/>
    <property type="match status" value="1"/>
</dbReference>
<evidence type="ECO:0000313" key="18">
    <source>
        <dbReference type="EMBL" id="EHO16445.1"/>
    </source>
</evidence>
<evidence type="ECO:0000256" key="8">
    <source>
        <dbReference type="ARBA" id="ARBA00022723"/>
    </source>
</evidence>
<evidence type="ECO:0000256" key="7">
    <source>
        <dbReference type="ARBA" id="ARBA00022705"/>
    </source>
</evidence>
<dbReference type="InterPro" id="IPR017961">
    <property type="entry name" value="DNA_pol_Y-fam_little_finger"/>
</dbReference>
<dbReference type="GO" id="GO:0005829">
    <property type="term" value="C:cytosol"/>
    <property type="evidence" value="ECO:0007669"/>
    <property type="project" value="TreeGrafter"/>
</dbReference>
<keyword evidence="4 15" id="KW-0963">Cytoplasm</keyword>
<evidence type="ECO:0000256" key="3">
    <source>
        <dbReference type="ARBA" id="ARBA00022457"/>
    </source>
</evidence>
<feature type="domain" description="UmuC" evidence="17">
    <location>
        <begin position="5"/>
        <end position="198"/>
    </location>
</feature>
<comment type="caution">
    <text evidence="18">The sequence shown here is derived from an EMBL/GenBank/DDBJ whole genome shotgun (WGS) entry which is preliminary data.</text>
</comment>
<evidence type="ECO:0000256" key="1">
    <source>
        <dbReference type="ARBA" id="ARBA00004496"/>
    </source>
</evidence>
<dbReference type="Pfam" id="PF00817">
    <property type="entry name" value="IMS"/>
    <property type="match status" value="1"/>
</dbReference>
<keyword evidence="7 15" id="KW-0235">DNA replication</keyword>
<dbReference type="PROSITE" id="PS50173">
    <property type="entry name" value="UMUC"/>
    <property type="match status" value="1"/>
</dbReference>
<evidence type="ECO:0000313" key="19">
    <source>
        <dbReference type="Proteomes" id="UP000018466"/>
    </source>
</evidence>
<comment type="function">
    <text evidence="15">Poorly processive, error-prone DNA polymerase involved in untargeted mutagenesis. Copies undamaged DNA at stalled replication forks, which arise in vivo from mismatched or misaligned primer ends. These misaligned primers can be extended by PolIV. Exhibits no 3'-5' exonuclease (proofreading) activity. May be involved in translesional synthesis, in conjunction with the beta clamp from PolIII.</text>
</comment>
<gene>
    <name evidence="15" type="primary">dinB</name>
    <name evidence="18" type="ORF">HMPREF9623_01144</name>
</gene>
<dbReference type="CDD" id="cd03586">
    <property type="entry name" value="PolY_Pol_IV_kappa"/>
    <property type="match status" value="1"/>
</dbReference>
<dbReference type="InterPro" id="IPR022880">
    <property type="entry name" value="DNApol_IV"/>
</dbReference>
<feature type="active site" evidence="15">
    <location>
        <position position="113"/>
    </location>
</feature>
<evidence type="ECO:0000256" key="14">
    <source>
        <dbReference type="ARBA" id="ARBA00049244"/>
    </source>
</evidence>
<evidence type="ECO:0000256" key="4">
    <source>
        <dbReference type="ARBA" id="ARBA00022490"/>
    </source>
</evidence>
<dbReference type="Gene3D" id="3.30.70.270">
    <property type="match status" value="1"/>
</dbReference>
<keyword evidence="19" id="KW-1185">Reference proteome</keyword>
<dbReference type="Proteomes" id="UP000018466">
    <property type="component" value="Unassembled WGS sequence"/>
</dbReference>
<keyword evidence="11 15" id="KW-0239">DNA-directed DNA polymerase</keyword>
<comment type="catalytic activity">
    <reaction evidence="14 15">
        <text>DNA(n) + a 2'-deoxyribonucleoside 5'-triphosphate = DNA(n+1) + diphosphate</text>
        <dbReference type="Rhea" id="RHEA:22508"/>
        <dbReference type="Rhea" id="RHEA-COMP:17339"/>
        <dbReference type="Rhea" id="RHEA-COMP:17340"/>
        <dbReference type="ChEBI" id="CHEBI:33019"/>
        <dbReference type="ChEBI" id="CHEBI:61560"/>
        <dbReference type="ChEBI" id="CHEBI:173112"/>
        <dbReference type="EC" id="2.7.7.7"/>
    </reaction>
</comment>
<keyword evidence="8 15" id="KW-0479">Metal-binding</keyword>
<dbReference type="GO" id="GO:0009432">
    <property type="term" value="P:SOS response"/>
    <property type="evidence" value="ECO:0007669"/>
    <property type="project" value="TreeGrafter"/>
</dbReference>
<evidence type="ECO:0000256" key="15">
    <source>
        <dbReference type="HAMAP-Rule" id="MF_01113"/>
    </source>
</evidence>
<dbReference type="InterPro" id="IPR001126">
    <property type="entry name" value="UmuC"/>
</dbReference>